<comment type="catalytic activity">
    <reaction evidence="1">
        <text>Release of the N-terminal residue from a tripeptide.</text>
        <dbReference type="EC" id="3.4.11.4"/>
    </reaction>
</comment>
<feature type="domain" description="Peptidase M20 dimerisation" evidence="12">
    <location>
        <begin position="218"/>
        <end position="320"/>
    </location>
</feature>
<reference evidence="13 14" key="1">
    <citation type="submission" date="2016-02" db="EMBL/GenBank/DDBJ databases">
        <title>Anaerosporomusa subterraneum gen. nov., sp. nov., a spore-forming obligate anaerobe isolated from saprolite.</title>
        <authorList>
            <person name="Choi J.K."/>
            <person name="Shah M."/>
            <person name="Yee N."/>
        </authorList>
    </citation>
    <scope>NUCLEOTIDE SEQUENCE [LARGE SCALE GENOMIC DNA]</scope>
    <source>
        <strain evidence="13 14">RU4</strain>
    </source>
</reference>
<keyword evidence="14" id="KW-1185">Reference proteome</keyword>
<keyword evidence="3" id="KW-0031">Aminopeptidase</keyword>
<evidence type="ECO:0000256" key="6">
    <source>
        <dbReference type="ARBA" id="ARBA00022801"/>
    </source>
</evidence>
<dbReference type="GO" id="GO:0045148">
    <property type="term" value="F:tripeptide aminopeptidase activity"/>
    <property type="evidence" value="ECO:0007669"/>
    <property type="project" value="UniProtKB-UniRule"/>
</dbReference>
<dbReference type="Pfam" id="PF07687">
    <property type="entry name" value="M20_dimer"/>
    <property type="match status" value="1"/>
</dbReference>
<dbReference type="PROSITE" id="PS00759">
    <property type="entry name" value="ARGE_DAPE_CPG2_2"/>
    <property type="match status" value="1"/>
</dbReference>
<gene>
    <name evidence="13" type="ORF">AXX12_00425</name>
</gene>
<dbReference type="InterPro" id="IPR002933">
    <property type="entry name" value="Peptidase_M20"/>
</dbReference>
<dbReference type="NCBIfam" id="NF003976">
    <property type="entry name" value="PRK05469.1"/>
    <property type="match status" value="1"/>
</dbReference>
<evidence type="ECO:0000313" key="14">
    <source>
        <dbReference type="Proteomes" id="UP000076268"/>
    </source>
</evidence>
<keyword evidence="7 11" id="KW-0862">Zinc</keyword>
<name>A0A154BVN1_ANASB</name>
<dbReference type="InterPro" id="IPR011650">
    <property type="entry name" value="Peptidase_M20_dimer"/>
</dbReference>
<dbReference type="InterPro" id="IPR001261">
    <property type="entry name" value="ArgE/DapE_CS"/>
</dbReference>
<dbReference type="GO" id="GO:0008270">
    <property type="term" value="F:zinc ion binding"/>
    <property type="evidence" value="ECO:0007669"/>
    <property type="project" value="InterPro"/>
</dbReference>
<evidence type="ECO:0000256" key="1">
    <source>
        <dbReference type="ARBA" id="ARBA00000870"/>
    </source>
</evidence>
<keyword evidence="5 11" id="KW-0479">Metal-binding</keyword>
<feature type="binding site" evidence="11">
    <location>
        <position position="151"/>
    </location>
    <ligand>
        <name>Zn(2+)</name>
        <dbReference type="ChEBI" id="CHEBI:29105"/>
        <label>1</label>
    </ligand>
</feature>
<evidence type="ECO:0000313" key="13">
    <source>
        <dbReference type="EMBL" id="KYZ78046.1"/>
    </source>
</evidence>
<dbReference type="PANTHER" id="PTHR42994">
    <property type="entry name" value="PEPTIDASE T"/>
    <property type="match status" value="1"/>
</dbReference>
<dbReference type="SUPFAM" id="SSF55031">
    <property type="entry name" value="Bacterial exopeptidase dimerisation domain"/>
    <property type="match status" value="1"/>
</dbReference>
<feature type="active site" evidence="10">
    <location>
        <position position="90"/>
    </location>
</feature>
<dbReference type="GO" id="GO:0006518">
    <property type="term" value="P:peptide metabolic process"/>
    <property type="evidence" value="ECO:0007669"/>
    <property type="project" value="InterPro"/>
</dbReference>
<feature type="binding site" evidence="11">
    <location>
        <position position="186"/>
    </location>
    <ligand>
        <name>Zn(2+)</name>
        <dbReference type="ChEBI" id="CHEBI:29105"/>
        <label>2</label>
    </ligand>
</feature>
<dbReference type="InterPro" id="IPR010161">
    <property type="entry name" value="Peptidase_M20B"/>
</dbReference>
<keyword evidence="8" id="KW-0482">Metalloprotease</keyword>
<comment type="caution">
    <text evidence="13">The sequence shown here is derived from an EMBL/GenBank/DDBJ whole genome shotgun (WGS) entry which is preliminary data.</text>
</comment>
<dbReference type="NCBIfam" id="TIGR01882">
    <property type="entry name" value="peptidase-T"/>
    <property type="match status" value="1"/>
</dbReference>
<sequence length="422" mass="46453">MLYSDMKTKLIDRFFRYTAVESQSKAGVATIPSTPGQMELAKILKEELLQLGLVDVKLTEQAIVTGKLTANLPTNFSGHVPPIGFLAHLDTVDISISPVVKPRVVKSYDGEDILLNKEQDIWMRVSEHPELLKYIGQDIIVTDGTSVLGADNKAAIASIMVALETFTTNATLYHGDIYVAFVPDEEVGLFGAKAMNLADFPVAFAYTIDSCEIGEVVYETFNAGSVAIQIKGVTAHPMSAKGVLVNPILIANDIINHFDRKDTPEHTDGKEGYFWVQRITGSQSSAEVGINIRDFDKKMYEARKAYIADLMKLMGARYPKAQISYEIIDRYGNIADSLTEDSKPCIEYIYKAMENLQVTPKTIPMRGGTDGSALSARGIPTPNFFTGAHNFHSNCEFLPTGSFEKSCLMVLEIAKLVMKNVL</sequence>
<dbReference type="RefSeq" id="WP_066236669.1">
    <property type="nucleotide sequence ID" value="NZ_LSGP01000001.1"/>
</dbReference>
<comment type="similarity">
    <text evidence="2">Belongs to the peptidase M20B family.</text>
</comment>
<feature type="binding site" evidence="11">
    <location>
        <position position="151"/>
    </location>
    <ligand>
        <name>Zn(2+)</name>
        <dbReference type="ChEBI" id="CHEBI:29105"/>
        <label>2</label>
    </ligand>
</feature>
<evidence type="ECO:0000256" key="7">
    <source>
        <dbReference type="ARBA" id="ARBA00022833"/>
    </source>
</evidence>
<evidence type="ECO:0000256" key="9">
    <source>
        <dbReference type="NCBIfam" id="TIGR01882"/>
    </source>
</evidence>
<dbReference type="PROSITE" id="PS00758">
    <property type="entry name" value="ARGE_DAPE_CPG2_1"/>
    <property type="match status" value="1"/>
</dbReference>
<dbReference type="Gene3D" id="3.30.70.360">
    <property type="match status" value="1"/>
</dbReference>
<evidence type="ECO:0000256" key="8">
    <source>
        <dbReference type="ARBA" id="ARBA00023049"/>
    </source>
</evidence>
<keyword evidence="4" id="KW-0645">Protease</keyword>
<dbReference type="Proteomes" id="UP000076268">
    <property type="component" value="Unassembled WGS sequence"/>
</dbReference>
<evidence type="ECO:0000256" key="4">
    <source>
        <dbReference type="ARBA" id="ARBA00022670"/>
    </source>
</evidence>
<protein>
    <recommendedName>
        <fullName evidence="9">Peptidase T</fullName>
        <ecNumber evidence="9">3.4.11.4</ecNumber>
    </recommendedName>
</protein>
<feature type="binding site" evidence="11">
    <location>
        <position position="392"/>
    </location>
    <ligand>
        <name>Zn(2+)</name>
        <dbReference type="ChEBI" id="CHEBI:29105"/>
        <label>2</label>
    </ligand>
</feature>
<evidence type="ECO:0000259" key="12">
    <source>
        <dbReference type="Pfam" id="PF07687"/>
    </source>
</evidence>
<dbReference type="InterPro" id="IPR036264">
    <property type="entry name" value="Bact_exopeptidase_dim_dom"/>
</dbReference>
<comment type="cofactor">
    <cofactor evidence="11">
        <name>Zn(2+)</name>
        <dbReference type="ChEBI" id="CHEBI:29105"/>
    </cofactor>
    <text evidence="11">Binds 2 Zn(2+) ions per subunit.</text>
</comment>
<dbReference type="AlphaFoldDB" id="A0A154BVN1"/>
<dbReference type="GO" id="GO:0006508">
    <property type="term" value="P:proteolysis"/>
    <property type="evidence" value="ECO:0007669"/>
    <property type="project" value="UniProtKB-UniRule"/>
</dbReference>
<dbReference type="STRING" id="1794912.AXX12_00425"/>
<dbReference type="PIRSF" id="PIRSF037215">
    <property type="entry name" value="Peptidase_M20B"/>
    <property type="match status" value="1"/>
</dbReference>
<proteinExistence type="inferred from homology"/>
<evidence type="ECO:0000256" key="5">
    <source>
        <dbReference type="ARBA" id="ARBA00022723"/>
    </source>
</evidence>
<dbReference type="EMBL" id="LSGP01000001">
    <property type="protein sequence ID" value="KYZ78046.1"/>
    <property type="molecule type" value="Genomic_DNA"/>
</dbReference>
<feature type="binding site" evidence="11">
    <location>
        <position position="88"/>
    </location>
    <ligand>
        <name>Zn(2+)</name>
        <dbReference type="ChEBI" id="CHEBI:29105"/>
        <label>1</label>
    </ligand>
</feature>
<feature type="binding site" evidence="11">
    <location>
        <position position="209"/>
    </location>
    <ligand>
        <name>Zn(2+)</name>
        <dbReference type="ChEBI" id="CHEBI:29105"/>
        <label>1</label>
    </ligand>
</feature>
<dbReference type="SUPFAM" id="SSF53187">
    <property type="entry name" value="Zn-dependent exopeptidases"/>
    <property type="match status" value="1"/>
</dbReference>
<dbReference type="GO" id="GO:0008237">
    <property type="term" value="F:metallopeptidase activity"/>
    <property type="evidence" value="ECO:0007669"/>
    <property type="project" value="UniProtKB-KW"/>
</dbReference>
<dbReference type="Pfam" id="PF01546">
    <property type="entry name" value="Peptidase_M20"/>
    <property type="match status" value="1"/>
</dbReference>
<dbReference type="NCBIfam" id="NF009920">
    <property type="entry name" value="PRK13381.1"/>
    <property type="match status" value="1"/>
</dbReference>
<accession>A0A154BVN1</accession>
<dbReference type="Gene3D" id="3.40.630.10">
    <property type="entry name" value="Zn peptidases"/>
    <property type="match status" value="1"/>
</dbReference>
<evidence type="ECO:0000256" key="11">
    <source>
        <dbReference type="PIRSR" id="PIRSR037215-2"/>
    </source>
</evidence>
<evidence type="ECO:0000256" key="10">
    <source>
        <dbReference type="PIRSR" id="PIRSR037215-1"/>
    </source>
</evidence>
<evidence type="ECO:0000256" key="3">
    <source>
        <dbReference type="ARBA" id="ARBA00022438"/>
    </source>
</evidence>
<feature type="active site" description="Proton acceptor" evidence="10">
    <location>
        <position position="185"/>
    </location>
</feature>
<keyword evidence="6" id="KW-0378">Hydrolase</keyword>
<organism evidence="13 14">
    <name type="scientific">Anaerosporomusa subterranea</name>
    <dbReference type="NCBI Taxonomy" id="1794912"/>
    <lineage>
        <taxon>Bacteria</taxon>
        <taxon>Bacillati</taxon>
        <taxon>Bacillota</taxon>
        <taxon>Negativicutes</taxon>
        <taxon>Acetonemataceae</taxon>
        <taxon>Anaerosporomusa</taxon>
    </lineage>
</organism>
<dbReference type="EC" id="3.4.11.4" evidence="9"/>
<dbReference type="PANTHER" id="PTHR42994:SF1">
    <property type="entry name" value="PEPTIDASE T"/>
    <property type="match status" value="1"/>
</dbReference>
<evidence type="ECO:0000256" key="2">
    <source>
        <dbReference type="ARBA" id="ARBA00009692"/>
    </source>
</evidence>
<dbReference type="OrthoDB" id="9804934at2"/>